<feature type="compositionally biased region" description="Low complexity" evidence="1">
    <location>
        <begin position="23"/>
        <end position="33"/>
    </location>
</feature>
<proteinExistence type="predicted"/>
<sequence>MNRSGHDQTTTSRKRKRVDVNRSSADMPSSASSQRGQIPAADQDQSNPDYADNATVNNDKDHEPAATSAVNDNATTKRDPDKIPPWLPPLGFSEKIDLLLLRSIVFKMLRTVGIDRDELNIRHMCTGAYESVLAIENSSYGERHPLLPQWRQVFTRLADHRVKDLLIIEEQMLSILPYYHPRRQSRRWSLTPPPLVPADTATSLTATGQGSGAPDFTEGEDRMDVDMQ</sequence>
<evidence type="ECO:0000313" key="3">
    <source>
        <dbReference type="Proteomes" id="UP001345013"/>
    </source>
</evidence>
<organism evidence="2 3">
    <name type="scientific">Lithohypha guttulata</name>
    <dbReference type="NCBI Taxonomy" id="1690604"/>
    <lineage>
        <taxon>Eukaryota</taxon>
        <taxon>Fungi</taxon>
        <taxon>Dikarya</taxon>
        <taxon>Ascomycota</taxon>
        <taxon>Pezizomycotina</taxon>
        <taxon>Eurotiomycetes</taxon>
        <taxon>Chaetothyriomycetidae</taxon>
        <taxon>Chaetothyriales</taxon>
        <taxon>Trichomeriaceae</taxon>
        <taxon>Lithohypha</taxon>
    </lineage>
</organism>
<keyword evidence="3" id="KW-1185">Reference proteome</keyword>
<feature type="compositionally biased region" description="Basic and acidic residues" evidence="1">
    <location>
        <begin position="219"/>
        <end position="228"/>
    </location>
</feature>
<feature type="region of interest" description="Disordered" evidence="1">
    <location>
        <begin position="199"/>
        <end position="228"/>
    </location>
</feature>
<feature type="region of interest" description="Disordered" evidence="1">
    <location>
        <begin position="1"/>
        <end position="85"/>
    </location>
</feature>
<evidence type="ECO:0000313" key="2">
    <source>
        <dbReference type="EMBL" id="KAK5093120.1"/>
    </source>
</evidence>
<comment type="caution">
    <text evidence="2">The sequence shown here is derived from an EMBL/GenBank/DDBJ whole genome shotgun (WGS) entry which is preliminary data.</text>
</comment>
<dbReference type="EMBL" id="JAVRRG010000047">
    <property type="protein sequence ID" value="KAK5093120.1"/>
    <property type="molecule type" value="Genomic_DNA"/>
</dbReference>
<evidence type="ECO:0000256" key="1">
    <source>
        <dbReference type="SAM" id="MobiDB-lite"/>
    </source>
</evidence>
<dbReference type="Proteomes" id="UP001345013">
    <property type="component" value="Unassembled WGS sequence"/>
</dbReference>
<accession>A0ABR0KC12</accession>
<name>A0ABR0KC12_9EURO</name>
<protein>
    <submittedName>
        <fullName evidence="2">Uncharacterized protein</fullName>
    </submittedName>
</protein>
<gene>
    <name evidence="2" type="ORF">LTR24_004523</name>
</gene>
<reference evidence="2 3" key="1">
    <citation type="submission" date="2023-08" db="EMBL/GenBank/DDBJ databases">
        <title>Black Yeasts Isolated from many extreme environments.</title>
        <authorList>
            <person name="Coleine C."/>
            <person name="Stajich J.E."/>
            <person name="Selbmann L."/>
        </authorList>
    </citation>
    <scope>NUCLEOTIDE SEQUENCE [LARGE SCALE GENOMIC DNA]</scope>
    <source>
        <strain evidence="2 3">CCFEE 5885</strain>
    </source>
</reference>